<evidence type="ECO:0000313" key="2">
    <source>
        <dbReference type="EMBL" id="KAJ3474896.1"/>
    </source>
</evidence>
<organism evidence="2 3">
    <name type="scientific">Meripilus lineatus</name>
    <dbReference type="NCBI Taxonomy" id="2056292"/>
    <lineage>
        <taxon>Eukaryota</taxon>
        <taxon>Fungi</taxon>
        <taxon>Dikarya</taxon>
        <taxon>Basidiomycota</taxon>
        <taxon>Agaricomycotina</taxon>
        <taxon>Agaricomycetes</taxon>
        <taxon>Polyporales</taxon>
        <taxon>Meripilaceae</taxon>
        <taxon>Meripilus</taxon>
    </lineage>
</organism>
<gene>
    <name evidence="2" type="ORF">NLI96_g12193</name>
</gene>
<protein>
    <recommendedName>
        <fullName evidence="4">F-box domain-containing protein</fullName>
    </recommendedName>
</protein>
<feature type="region of interest" description="Disordered" evidence="1">
    <location>
        <begin position="127"/>
        <end position="150"/>
    </location>
</feature>
<accession>A0AAD5UQA2</accession>
<sequence length="838" mass="95569">MDARSELPIALCGPFSRPRIPIELQEMVVRSLAPHGEWPDAATLASSALVCRVWYHMVTKLLYAHIQIFGRKSYKLLERTLKNNHVPDIVVHTLLIHDVTPSERTSVEVFHPPLPIQHHLESLFISGTGTHDPEDKEGGTVRSGAPPSAPPQPFTFPYRHSLLADLPRFKSLQRIHLYDLAFDSLAHLRRLLGGIPRLHAAPLFNATSWQLAQFSLSHCSSNFIAPFFWGMPLIPRRNDQKKSGGHDAIQGKWRGRDGNHPPLCTQDVALIVELAVLLLVPKDNVVESVCWEWKNAGKEDDHWYLECCIDEIGSPKNSACVSFHPGSPTPLSHIEPSSIAKIEVSIETWTELVMKRLDALLCNFQGLGEFHINFFEPPENYTPNFLFQQLPQLHERTGGPHNDSELITMDCCPPRSCCVWTKAHRVGSIGLILGSLHRLMNEFLKRDLREETIWGWKEILGFQRELVLFNPVKNKPCLLETLHGMAAVSFDFGDEEQAIECVTEAAEICRELVSQVTTPDVARRLTDGLHRVADAWGQVSDSFILEKYAVRFAEVFNQISSSLSGSIQEKGIANRPRVPTWKANDIQGNFEMYGDYFDEALYEIASSLPGNEQAQITKYRCEEADMWQNLASRYNVEGSLLRLAGVLSRLTIYLVREESAEARRYLHEEANTWRILVNQCGLDQHTPHFASVLEWVASSLPQENRAEIIAYRLEEMDTLRSLFEHSEETHYLHDFSSAIDKFASLFPEKHKELLKYRREEIEMRRSFVAKMDGVGGEDIYDLSSAIDKFASFYPKKHQEILKYRRKEIDAWRDFEIIRSLPIEECIGLYSPGHHTFPP</sequence>
<name>A0AAD5UQA2_9APHY</name>
<proteinExistence type="predicted"/>
<evidence type="ECO:0008006" key="4">
    <source>
        <dbReference type="Google" id="ProtNLM"/>
    </source>
</evidence>
<feature type="region of interest" description="Disordered" evidence="1">
    <location>
        <begin position="238"/>
        <end position="260"/>
    </location>
</feature>
<evidence type="ECO:0000313" key="3">
    <source>
        <dbReference type="Proteomes" id="UP001212997"/>
    </source>
</evidence>
<dbReference type="EMBL" id="JANAWD010000960">
    <property type="protein sequence ID" value="KAJ3474896.1"/>
    <property type="molecule type" value="Genomic_DNA"/>
</dbReference>
<dbReference type="Proteomes" id="UP001212997">
    <property type="component" value="Unassembled WGS sequence"/>
</dbReference>
<comment type="caution">
    <text evidence="2">The sequence shown here is derived from an EMBL/GenBank/DDBJ whole genome shotgun (WGS) entry which is preliminary data.</text>
</comment>
<keyword evidence="3" id="KW-1185">Reference proteome</keyword>
<reference evidence="2" key="1">
    <citation type="submission" date="2022-07" db="EMBL/GenBank/DDBJ databases">
        <title>Genome Sequence of Physisporinus lineatus.</title>
        <authorList>
            <person name="Buettner E."/>
        </authorList>
    </citation>
    <scope>NUCLEOTIDE SEQUENCE</scope>
    <source>
        <strain evidence="2">VT162</strain>
    </source>
</reference>
<evidence type="ECO:0000256" key="1">
    <source>
        <dbReference type="SAM" id="MobiDB-lite"/>
    </source>
</evidence>
<dbReference type="AlphaFoldDB" id="A0AAD5UQA2"/>